<protein>
    <submittedName>
        <fullName evidence="2">Uncharacterized protein</fullName>
    </submittedName>
</protein>
<gene>
    <name evidence="2" type="ORF">APHIGO_LOCUS4073</name>
</gene>
<dbReference type="GO" id="GO:0005737">
    <property type="term" value="C:cytoplasm"/>
    <property type="evidence" value="ECO:0007669"/>
    <property type="project" value="TreeGrafter"/>
</dbReference>
<dbReference type="InterPro" id="IPR013783">
    <property type="entry name" value="Ig-like_fold"/>
</dbReference>
<reference evidence="2" key="1">
    <citation type="submission" date="2022-02" db="EMBL/GenBank/DDBJ databases">
        <authorList>
            <person name="King R."/>
        </authorList>
    </citation>
    <scope>NUCLEOTIDE SEQUENCE</scope>
</reference>
<dbReference type="Proteomes" id="UP001154329">
    <property type="component" value="Chromosome 2"/>
</dbReference>
<keyword evidence="1" id="KW-0175">Coiled coil</keyword>
<evidence type="ECO:0000256" key="1">
    <source>
        <dbReference type="SAM" id="Coils"/>
    </source>
</evidence>
<proteinExistence type="predicted"/>
<keyword evidence="3" id="KW-1185">Reference proteome</keyword>
<dbReference type="InterPro" id="IPR033304">
    <property type="entry name" value="DLEC1"/>
</dbReference>
<dbReference type="PANTHER" id="PTHR46348:SF1">
    <property type="entry name" value="DELETED IN LUNG AND ESOPHAGEAL CANCER PROTEIN 1"/>
    <property type="match status" value="1"/>
</dbReference>
<dbReference type="GO" id="GO:0015631">
    <property type="term" value="F:tubulin binding"/>
    <property type="evidence" value="ECO:0007669"/>
    <property type="project" value="TreeGrafter"/>
</dbReference>
<evidence type="ECO:0000313" key="2">
    <source>
        <dbReference type="EMBL" id="CAH1720650.1"/>
    </source>
</evidence>
<dbReference type="EMBL" id="OU899035">
    <property type="protein sequence ID" value="CAH1720650.1"/>
    <property type="molecule type" value="Genomic_DNA"/>
</dbReference>
<dbReference type="Gene3D" id="2.60.40.10">
    <property type="entry name" value="Immunoglobulins"/>
    <property type="match status" value="1"/>
</dbReference>
<reference evidence="2" key="2">
    <citation type="submission" date="2022-10" db="EMBL/GenBank/DDBJ databases">
        <authorList>
            <consortium name="ENA_rothamsted_submissions"/>
            <consortium name="culmorum"/>
            <person name="King R."/>
        </authorList>
    </citation>
    <scope>NUCLEOTIDE SEQUENCE</scope>
</reference>
<evidence type="ECO:0000313" key="3">
    <source>
        <dbReference type="Proteomes" id="UP001154329"/>
    </source>
</evidence>
<dbReference type="Pfam" id="PF23316">
    <property type="entry name" value="Ig_DLEC1_6th"/>
    <property type="match status" value="1"/>
</dbReference>
<name>A0A9P0IV24_APHGO</name>
<accession>A0A9P0IV24</accession>
<feature type="coiled-coil region" evidence="1">
    <location>
        <begin position="125"/>
        <end position="152"/>
    </location>
</feature>
<dbReference type="PANTHER" id="PTHR46348">
    <property type="entry name" value="DELETED IN LUNG AND ESOPHAGEAL CANCER PROTEIN 1"/>
    <property type="match status" value="1"/>
</dbReference>
<dbReference type="GO" id="GO:0008285">
    <property type="term" value="P:negative regulation of cell population proliferation"/>
    <property type="evidence" value="ECO:0007669"/>
    <property type="project" value="InterPro"/>
</dbReference>
<organism evidence="2 3">
    <name type="scientific">Aphis gossypii</name>
    <name type="common">Cotton aphid</name>
    <dbReference type="NCBI Taxonomy" id="80765"/>
    <lineage>
        <taxon>Eukaryota</taxon>
        <taxon>Metazoa</taxon>
        <taxon>Ecdysozoa</taxon>
        <taxon>Arthropoda</taxon>
        <taxon>Hexapoda</taxon>
        <taxon>Insecta</taxon>
        <taxon>Pterygota</taxon>
        <taxon>Neoptera</taxon>
        <taxon>Paraneoptera</taxon>
        <taxon>Hemiptera</taxon>
        <taxon>Sternorrhyncha</taxon>
        <taxon>Aphidomorpha</taxon>
        <taxon>Aphidoidea</taxon>
        <taxon>Aphididae</taxon>
        <taxon>Aphidini</taxon>
        <taxon>Aphis</taxon>
        <taxon>Aphis</taxon>
    </lineage>
</organism>
<sequence length="1581" mass="180513">MDQSFVLDTHSEDFEKSIVNPLSGVSELKAYITTLKKHKQQMSVMVENIIKTVNASQENQLTDVLVWEKTSGKPSKIEYGVPLIVEPLKIHDVDHIVNDAFRDYLCREPPGNKKQLFNSLELKEHLSLIEDIRRAEKDVMEVQERLLRVGNKGDWIKLKPWNVENYSLLCPRMFALDANEQNEGVSNDNIVKKNVYGIHSEMRRLRLGLIKERRRLSLPHCVTKIPRKLPILDTTMNNGLFVNTNIVRFNRFIPGGIYKKTVIIGNSGKRLITFKLLTNNLSGFDYDYKPACPLAAGMNAKLTITFKCTSMEDTYELITIITNENKKINILVGAENESPILNYILECYDDMKTTDCKKLALRKPSSVCLFECNACLVGARKTMIVKIKNTGRSSKFILVPENVWYTKPAEDVDWNETLNLGAFTITPSIFEIDFEQTRELTVVFEPHLPSFYCTRFIIVSDNSCAQDVNVFGDGQMFGARSVQLTGPGLLCIRAEAGSYVLDMGKIGEVVRYVYAKNTSRIKYPYRWIINHAIDNPGSKNAKVNFNIHPSTGLLDKFSKTMFRVECGVSNEIVNEQLTGKYSVTATMMIDDIPKESIGDQNIYFEEQEDNPELLSIEMAQIEVISHYSGKERISLYTDRIIVDLNWHQLSTDLCIKESVNFFNNGSYPVHVSWIPSTDNAHASIEVEPKSFEVTDRAKISVHVEPLCPGPFREMLRFVTKNRDCDTGETIIYVRGTVEQIPNVRVRPAIAPLDNICAGTLESYNVEFNVISHGPFSVERYLYEFDTIGTLSLRGDVKSFGPYGNENMMYSTLNFKTPIETEATGISCQLAKWSFAGSKTVHTQSVTYATLPDVRLNVNTISIAESLYRGIPHTHKGIQLLNNAHCDFVYSWGNPMGSDTDKIDCMFKPSSGTVNGDSNIEFDFIVTPKKSGHLSKCYIPCFVQCNALAPQQISLECWINEFSATVTYVNVCGTQYSITWQDNKKQWIVNTEQMEIDLLESESNQTSITKYLNNSEMENVEEYEIEPEDQEPTKWRFGEWPRRDTPLCSPLVEQFQRELDYYHPVMAFKDIECNTAMEQSITIQNTTKIPCQVKTKVRYYDYSTPGRIENTYEDSMGITSKKCCSVWIERDDNILNGQDEFKVSIWVLATTWGRYEDVVTIELHVGLDILPVIHIPLIINAITFPIEFPLAKDVHKPTINFSLYSMESENRLQILNNSEISVKISWRMYNKSKENKPFGVLIDTLTPDHPDHWSFRITNYDGLENPRYFKIEPIILILEPKTLGYVTFSLDRTKEISINHDENYIVNGKAVGIVTALEPAGEYCIRKDGFKMKPAIVKLYSETRHSIQPNLVIRELNNIFQVSASQIFNSQSQCYTETRLFSMCNHLRYPGNISFEINSPFIIKSLRSLRCGIRSGKANIYLFHQDLVEIELQLRIDIKQVYIPKMPTNLLPRKYERMGYLSAVYENSYFKPKMVATFKMHIDFPILKLSTDYINFGQVVVEETKSINVMLSSYSGPERFVTRSVDKVFTISPPDGVVSNKPIPLVISFKPKADEKYLKKIEILTTIPTDVIFLEVSGLGIK</sequence>
<dbReference type="GO" id="GO:0005929">
    <property type="term" value="C:cilium"/>
    <property type="evidence" value="ECO:0007669"/>
    <property type="project" value="TreeGrafter"/>
</dbReference>